<dbReference type="AlphaFoldDB" id="A0A928V4C5"/>
<keyword evidence="5" id="KW-1185">Reference proteome</keyword>
<evidence type="ECO:0000313" key="4">
    <source>
        <dbReference type="EMBL" id="MBE8716394.1"/>
    </source>
</evidence>
<dbReference type="Pfam" id="PF00498">
    <property type="entry name" value="FHA"/>
    <property type="match status" value="2"/>
</dbReference>
<dbReference type="InterPro" id="IPR008984">
    <property type="entry name" value="SMAD_FHA_dom_sf"/>
</dbReference>
<dbReference type="InterPro" id="IPR050923">
    <property type="entry name" value="Cell_Proc_Reg/RNA_Proc"/>
</dbReference>
<accession>A0A928V4C5</accession>
<dbReference type="InterPro" id="IPR000253">
    <property type="entry name" value="FHA_dom"/>
</dbReference>
<dbReference type="EMBL" id="PRDL01000001">
    <property type="protein sequence ID" value="MBE8716394.1"/>
    <property type="molecule type" value="Genomic_DNA"/>
</dbReference>
<dbReference type="PANTHER" id="PTHR23308">
    <property type="entry name" value="NUCLEAR INHIBITOR OF PROTEIN PHOSPHATASE-1"/>
    <property type="match status" value="1"/>
</dbReference>
<evidence type="ECO:0000256" key="2">
    <source>
        <dbReference type="SAM" id="Phobius"/>
    </source>
</evidence>
<keyword evidence="2" id="KW-0812">Transmembrane</keyword>
<evidence type="ECO:0000259" key="3">
    <source>
        <dbReference type="PROSITE" id="PS50006"/>
    </source>
</evidence>
<organism evidence="4 5">
    <name type="scientific">Cellvibrio polysaccharolyticus</name>
    <dbReference type="NCBI Taxonomy" id="2082724"/>
    <lineage>
        <taxon>Bacteria</taxon>
        <taxon>Pseudomonadati</taxon>
        <taxon>Pseudomonadota</taxon>
        <taxon>Gammaproteobacteria</taxon>
        <taxon>Cellvibrionales</taxon>
        <taxon>Cellvibrionaceae</taxon>
        <taxon>Cellvibrio</taxon>
    </lineage>
</organism>
<protein>
    <submittedName>
        <fullName evidence="4">FHA domain-containing protein</fullName>
    </submittedName>
</protein>
<name>A0A928V4C5_9GAMM</name>
<gene>
    <name evidence="4" type="ORF">C4F51_04250</name>
</gene>
<dbReference type="SUPFAM" id="SSF49879">
    <property type="entry name" value="SMAD/FHA domain"/>
    <property type="match status" value="2"/>
</dbReference>
<comment type="caution">
    <text evidence="4">The sequence shown here is derived from an EMBL/GenBank/DDBJ whole genome shotgun (WGS) entry which is preliminary data.</text>
</comment>
<keyword evidence="2" id="KW-1133">Transmembrane helix</keyword>
<feature type="domain" description="FHA" evidence="3">
    <location>
        <begin position="128"/>
        <end position="177"/>
    </location>
</feature>
<dbReference type="CDD" id="cd00060">
    <property type="entry name" value="FHA"/>
    <property type="match status" value="2"/>
</dbReference>
<feature type="region of interest" description="Disordered" evidence="1">
    <location>
        <begin position="220"/>
        <end position="247"/>
    </location>
</feature>
<feature type="domain" description="FHA" evidence="3">
    <location>
        <begin position="21"/>
        <end position="70"/>
    </location>
</feature>
<evidence type="ECO:0000313" key="5">
    <source>
        <dbReference type="Proteomes" id="UP000652567"/>
    </source>
</evidence>
<sequence length="278" mass="30961">MLKLQFSDNHREPVWVVEKLFTIGSQPGNHLVLTHPSVEPVHARLIQENNRFYLKDNNSKSGCFVNEQRVTHKEIVPGDRIRLGTIQIQVLEPGADISGEDENLQWQLVSDNSLLANTSFTLPNDRPVIVGRDNQCDIVLAATYLSRQHTRLEVAGDKVKVTDLSSANGTFINEQPVDSYLASAGDRLRVDIYTFRLVAPDPDAISRARLRATIQSLAKPVERKQADTNPKRWKTRPTSPGNRVETPLPGRPAIAIKWAAIAALAVLVAALVILWFGR</sequence>
<keyword evidence="2" id="KW-0472">Membrane</keyword>
<dbReference type="RefSeq" id="WP_193907437.1">
    <property type="nucleotide sequence ID" value="NZ_PRDL01000001.1"/>
</dbReference>
<dbReference type="Gene3D" id="2.60.200.20">
    <property type="match status" value="2"/>
</dbReference>
<dbReference type="SMART" id="SM00240">
    <property type="entry name" value="FHA"/>
    <property type="match status" value="2"/>
</dbReference>
<dbReference type="Proteomes" id="UP000652567">
    <property type="component" value="Unassembled WGS sequence"/>
</dbReference>
<proteinExistence type="predicted"/>
<reference evidence="4" key="1">
    <citation type="submission" date="2018-07" db="EMBL/GenBank/DDBJ databases">
        <title>Genome assembly of strain Ka43.</title>
        <authorList>
            <person name="Kukolya J."/>
            <person name="Nagy I."/>
            <person name="Horvath B."/>
            <person name="Toth A."/>
        </authorList>
    </citation>
    <scope>NUCLEOTIDE SEQUENCE</scope>
    <source>
        <strain evidence="4">KB43</strain>
    </source>
</reference>
<evidence type="ECO:0000256" key="1">
    <source>
        <dbReference type="SAM" id="MobiDB-lite"/>
    </source>
</evidence>
<feature type="transmembrane region" description="Helical" evidence="2">
    <location>
        <begin position="258"/>
        <end position="277"/>
    </location>
</feature>
<feature type="compositionally biased region" description="Basic and acidic residues" evidence="1">
    <location>
        <begin position="220"/>
        <end position="230"/>
    </location>
</feature>
<dbReference type="PROSITE" id="PS50006">
    <property type="entry name" value="FHA_DOMAIN"/>
    <property type="match status" value="2"/>
</dbReference>